<organism evidence="1 2">
    <name type="scientific">Cyberlindnera jadinii (strain ATCC 18201 / CBS 1600 / BCRC 20928 / JCM 3617 / NBRC 0987 / NRRL Y-1542)</name>
    <name type="common">Torula yeast</name>
    <name type="synonym">Candida utilis</name>
    <dbReference type="NCBI Taxonomy" id="983966"/>
    <lineage>
        <taxon>Eukaryota</taxon>
        <taxon>Fungi</taxon>
        <taxon>Dikarya</taxon>
        <taxon>Ascomycota</taxon>
        <taxon>Saccharomycotina</taxon>
        <taxon>Saccharomycetes</taxon>
        <taxon>Phaffomycetales</taxon>
        <taxon>Phaffomycetaceae</taxon>
        <taxon>Cyberlindnera</taxon>
    </lineage>
</organism>
<name>A0A0H5CE54_CYBJN</name>
<dbReference type="AlphaFoldDB" id="A0A0H5CE54"/>
<gene>
    <name evidence="1" type="ORF">BN1211_3328</name>
</gene>
<protein>
    <recommendedName>
        <fullName evidence="3">Phospholipid/glycerol acyltransferase domain-containing protein</fullName>
    </recommendedName>
</protein>
<dbReference type="Proteomes" id="UP000038830">
    <property type="component" value="Unassembled WGS sequence"/>
</dbReference>
<reference evidence="2" key="1">
    <citation type="journal article" date="2015" name="J. Biotechnol.">
        <title>The structure of the Cyberlindnera jadinii genome and its relation to Candida utilis analyzed by the occurrence of single nucleotide polymorphisms.</title>
        <authorList>
            <person name="Rupp O."/>
            <person name="Brinkrolf K."/>
            <person name="Buerth C."/>
            <person name="Kunigo M."/>
            <person name="Schneider J."/>
            <person name="Jaenicke S."/>
            <person name="Goesmann A."/>
            <person name="Puehler A."/>
            <person name="Jaeger K.-E."/>
            <person name="Ernst J.F."/>
        </authorList>
    </citation>
    <scope>NUCLEOTIDE SEQUENCE [LARGE SCALE GENOMIC DNA]</scope>
    <source>
        <strain evidence="2">ATCC 18201 / CBS 1600 / BCRC 20928 / JCM 3617 / NBRC 0987 / NRRL Y-1542</strain>
    </source>
</reference>
<dbReference type="EMBL" id="CDQK01000003">
    <property type="protein sequence ID" value="CEP22869.1"/>
    <property type="molecule type" value="Genomic_DNA"/>
</dbReference>
<evidence type="ECO:0000313" key="2">
    <source>
        <dbReference type="Proteomes" id="UP000038830"/>
    </source>
</evidence>
<accession>A0A0H5CE54</accession>
<evidence type="ECO:0008006" key="3">
    <source>
        <dbReference type="Google" id="ProtNLM"/>
    </source>
</evidence>
<evidence type="ECO:0000313" key="1">
    <source>
        <dbReference type="EMBL" id="CEP22869.1"/>
    </source>
</evidence>
<sequence>MEKYTQFRDKATGISPFIPVAAASSSWSLVGVLVLVLRLPLLLLVLPLYPLSPTTWCKLTSWILGLCKVDTSIHGMKRSTDISNFYPKQGELYITNFTSPWDIFIIFGSLIANSTPVLLIPRDNSFYQLKSPLQFIKFALGYDLDLPIYTCSTKDTCFLFAEGTTSNGKSLLKFAPEIQLDKFKQFKFKTLQIKLQPVSFCTPLPMSLSQWCFRMLTNVKLLNAKCKIGFIDTYDDKVLDRARELFITNGKLKSVDLGIHEKKQFLAIYAKNHS</sequence>
<proteinExistence type="predicted"/>